<name>A0AAD6NNJ9_9ROSI</name>
<keyword evidence="1" id="KW-1133">Transmembrane helix</keyword>
<accession>A0AAD6NNJ9</accession>
<sequence>MKLATALTTVLGQGLCVNLVSPCMTWAGAIAFGAHLSFAAVFFPWLDGFFLAFWRARSADRASYSSGTVFLGLPCGVSSPAFP</sequence>
<gene>
    <name evidence="2" type="ORF">OIU84_015509</name>
</gene>
<reference evidence="2 3" key="1">
    <citation type="journal article" date="2023" name="Int. J. Mol. Sci.">
        <title>De Novo Assembly and Annotation of 11 Diverse Shrub Willow (Salix) Genomes Reveals Novel Gene Organization in Sex-Linked Regions.</title>
        <authorList>
            <person name="Hyden B."/>
            <person name="Feng K."/>
            <person name="Yates T.B."/>
            <person name="Jawdy S."/>
            <person name="Cereghino C."/>
            <person name="Smart L.B."/>
            <person name="Muchero W."/>
        </authorList>
    </citation>
    <scope>NUCLEOTIDE SEQUENCE [LARGE SCALE GENOMIC DNA]</scope>
    <source>
        <tissue evidence="2">Shoot tip</tissue>
    </source>
</reference>
<protein>
    <submittedName>
        <fullName evidence="2">Uncharacterized protein</fullName>
    </submittedName>
</protein>
<organism evidence="2 3">
    <name type="scientific">Salix udensis</name>
    <dbReference type="NCBI Taxonomy" id="889485"/>
    <lineage>
        <taxon>Eukaryota</taxon>
        <taxon>Viridiplantae</taxon>
        <taxon>Streptophyta</taxon>
        <taxon>Embryophyta</taxon>
        <taxon>Tracheophyta</taxon>
        <taxon>Spermatophyta</taxon>
        <taxon>Magnoliopsida</taxon>
        <taxon>eudicotyledons</taxon>
        <taxon>Gunneridae</taxon>
        <taxon>Pentapetalae</taxon>
        <taxon>rosids</taxon>
        <taxon>fabids</taxon>
        <taxon>Malpighiales</taxon>
        <taxon>Salicaceae</taxon>
        <taxon>Saliceae</taxon>
        <taxon>Salix</taxon>
    </lineage>
</organism>
<comment type="caution">
    <text evidence="2">The sequence shown here is derived from an EMBL/GenBank/DDBJ whole genome shotgun (WGS) entry which is preliminary data.</text>
</comment>
<keyword evidence="1" id="KW-0812">Transmembrane</keyword>
<dbReference type="AlphaFoldDB" id="A0AAD6NNJ9"/>
<feature type="non-terminal residue" evidence="2">
    <location>
        <position position="83"/>
    </location>
</feature>
<keyword evidence="1" id="KW-0472">Membrane</keyword>
<dbReference type="Proteomes" id="UP001162972">
    <property type="component" value="Chromosome 14"/>
</dbReference>
<feature type="transmembrane region" description="Helical" evidence="1">
    <location>
        <begin position="26"/>
        <end position="54"/>
    </location>
</feature>
<evidence type="ECO:0000256" key="1">
    <source>
        <dbReference type="SAM" id="Phobius"/>
    </source>
</evidence>
<proteinExistence type="predicted"/>
<evidence type="ECO:0000313" key="2">
    <source>
        <dbReference type="EMBL" id="KAJ6399862.1"/>
    </source>
</evidence>
<evidence type="ECO:0000313" key="3">
    <source>
        <dbReference type="Proteomes" id="UP001162972"/>
    </source>
</evidence>
<keyword evidence="3" id="KW-1185">Reference proteome</keyword>
<dbReference type="EMBL" id="JAPFFJ010000019">
    <property type="protein sequence ID" value="KAJ6399862.1"/>
    <property type="molecule type" value="Genomic_DNA"/>
</dbReference>